<protein>
    <submittedName>
        <fullName evidence="1">Uncharacterized protein</fullName>
    </submittedName>
</protein>
<dbReference type="HOGENOM" id="CLU_1636379_0_0_1"/>
<reference evidence="2" key="2">
    <citation type="submission" date="2015-01" db="EMBL/GenBank/DDBJ databases">
        <title>Evolutionary Origins and Diversification of the Mycorrhizal Mutualists.</title>
        <authorList>
            <consortium name="DOE Joint Genome Institute"/>
            <consortium name="Mycorrhizal Genomics Consortium"/>
            <person name="Kohler A."/>
            <person name="Kuo A."/>
            <person name="Nagy L.G."/>
            <person name="Floudas D."/>
            <person name="Copeland A."/>
            <person name="Barry K.W."/>
            <person name="Cichocki N."/>
            <person name="Veneault-Fourrey C."/>
            <person name="LaButti K."/>
            <person name="Lindquist E.A."/>
            <person name="Lipzen A."/>
            <person name="Lundell T."/>
            <person name="Morin E."/>
            <person name="Murat C."/>
            <person name="Riley R."/>
            <person name="Ohm R."/>
            <person name="Sun H."/>
            <person name="Tunlid A."/>
            <person name="Henrissat B."/>
            <person name="Grigoriev I.V."/>
            <person name="Hibbett D.S."/>
            <person name="Martin F."/>
        </authorList>
    </citation>
    <scope>NUCLEOTIDE SEQUENCE [LARGE SCALE GENOMIC DNA]</scope>
    <source>
        <strain evidence="2">Foug A</strain>
    </source>
</reference>
<dbReference type="Proteomes" id="UP000053989">
    <property type="component" value="Unassembled WGS sequence"/>
</dbReference>
<dbReference type="EMBL" id="KN822015">
    <property type="protein sequence ID" value="KIM66922.1"/>
    <property type="molecule type" value="Genomic_DNA"/>
</dbReference>
<name>A0A0C3APM9_9AGAM</name>
<evidence type="ECO:0000313" key="1">
    <source>
        <dbReference type="EMBL" id="KIM66922.1"/>
    </source>
</evidence>
<dbReference type="AlphaFoldDB" id="A0A0C3APM9"/>
<reference evidence="1 2" key="1">
    <citation type="submission" date="2014-04" db="EMBL/GenBank/DDBJ databases">
        <authorList>
            <consortium name="DOE Joint Genome Institute"/>
            <person name="Kuo A."/>
            <person name="Kohler A."/>
            <person name="Nagy L.G."/>
            <person name="Floudas D."/>
            <person name="Copeland A."/>
            <person name="Barry K.W."/>
            <person name="Cichocki N."/>
            <person name="Veneault-Fourrey C."/>
            <person name="LaButti K."/>
            <person name="Lindquist E.A."/>
            <person name="Lipzen A."/>
            <person name="Lundell T."/>
            <person name="Morin E."/>
            <person name="Murat C."/>
            <person name="Sun H."/>
            <person name="Tunlid A."/>
            <person name="Henrissat B."/>
            <person name="Grigoriev I.V."/>
            <person name="Hibbett D.S."/>
            <person name="Martin F."/>
            <person name="Nordberg H.P."/>
            <person name="Cantor M.N."/>
            <person name="Hua S.X."/>
        </authorList>
    </citation>
    <scope>NUCLEOTIDE SEQUENCE [LARGE SCALE GENOMIC DNA]</scope>
    <source>
        <strain evidence="1 2">Foug A</strain>
    </source>
</reference>
<proteinExistence type="predicted"/>
<dbReference type="InParanoid" id="A0A0C3APM9"/>
<organism evidence="1 2">
    <name type="scientific">Scleroderma citrinum Foug A</name>
    <dbReference type="NCBI Taxonomy" id="1036808"/>
    <lineage>
        <taxon>Eukaryota</taxon>
        <taxon>Fungi</taxon>
        <taxon>Dikarya</taxon>
        <taxon>Basidiomycota</taxon>
        <taxon>Agaricomycotina</taxon>
        <taxon>Agaricomycetes</taxon>
        <taxon>Agaricomycetidae</taxon>
        <taxon>Boletales</taxon>
        <taxon>Sclerodermatineae</taxon>
        <taxon>Sclerodermataceae</taxon>
        <taxon>Scleroderma</taxon>
    </lineage>
</organism>
<sequence length="162" mass="18744">MHCGCRREHRVQQSSEQDQAPRQFQIARWIARRTNLQAQHPSYLPRFRLEGRGSVDPSGYWQNISGIRVVCRVMYINRKKPTCPSWATCGTQKSVIRFCSFCCLWSGMGGRPRTLLRTVFERVRGWGGEQLAMEHEISCRWSVLQSPVVNTDDCEPTRSLGR</sequence>
<accession>A0A0C3APM9</accession>
<keyword evidence="2" id="KW-1185">Reference proteome</keyword>
<evidence type="ECO:0000313" key="2">
    <source>
        <dbReference type="Proteomes" id="UP000053989"/>
    </source>
</evidence>
<gene>
    <name evidence="1" type="ORF">SCLCIDRAFT_261398</name>
</gene>